<gene>
    <name evidence="1" type="ORF">UY81_C0019G0001</name>
</gene>
<accession>A0A0G1Y0J0</accession>
<evidence type="ECO:0000313" key="1">
    <source>
        <dbReference type="EMBL" id="KKW36640.1"/>
    </source>
</evidence>
<dbReference type="EMBL" id="LCRM01000019">
    <property type="protein sequence ID" value="KKW36640.1"/>
    <property type="molecule type" value="Genomic_DNA"/>
</dbReference>
<sequence>METEEVERSPEIYRGHLDECLEDLSGRLNRRHPKGSHRADQDRQKIAKFCGIASSSVLRWLNGGVEPQAAVRIKLMCYLDMVGFRVIELEEMKESRRKFLDLIGFGIITLAQATQELGYTNPSTLSKVLQGNTNCNEAKKTQMFDIWLAHRDTLAERKRAAMEESGINLAETSLVRRRAASSRKGPSLSGVDGRAKAIILIAQGLETLLSAPLNAA</sequence>
<comment type="caution">
    <text evidence="1">The sequence shown here is derived from an EMBL/GenBank/DDBJ whole genome shotgun (WGS) entry which is preliminary data.</text>
</comment>
<dbReference type="AlphaFoldDB" id="A0A0G1Y0J0"/>
<name>A0A0G1Y0J0_9BACT</name>
<feature type="non-terminal residue" evidence="1">
    <location>
        <position position="216"/>
    </location>
</feature>
<evidence type="ECO:0000313" key="2">
    <source>
        <dbReference type="Proteomes" id="UP000034290"/>
    </source>
</evidence>
<dbReference type="Proteomes" id="UP000034290">
    <property type="component" value="Unassembled WGS sequence"/>
</dbReference>
<organism evidence="1 2">
    <name type="scientific">Candidatus Giovannonibacteria bacterium GW2011_GWA2_53_7</name>
    <dbReference type="NCBI Taxonomy" id="1618650"/>
    <lineage>
        <taxon>Bacteria</taxon>
        <taxon>Candidatus Giovannoniibacteriota</taxon>
    </lineage>
</organism>
<reference evidence="1 2" key="1">
    <citation type="journal article" date="2015" name="Nature">
        <title>rRNA introns, odd ribosomes, and small enigmatic genomes across a large radiation of phyla.</title>
        <authorList>
            <person name="Brown C.T."/>
            <person name="Hug L.A."/>
            <person name="Thomas B.C."/>
            <person name="Sharon I."/>
            <person name="Castelle C.J."/>
            <person name="Singh A."/>
            <person name="Wilkins M.J."/>
            <person name="Williams K.H."/>
            <person name="Banfield J.F."/>
        </authorList>
    </citation>
    <scope>NUCLEOTIDE SEQUENCE [LARGE SCALE GENOMIC DNA]</scope>
</reference>
<protein>
    <submittedName>
        <fullName evidence="1">Uncharacterized protein</fullName>
    </submittedName>
</protein>
<proteinExistence type="predicted"/>